<feature type="domain" description="Heterokaryon incompatibility" evidence="2">
    <location>
        <begin position="181"/>
        <end position="335"/>
    </location>
</feature>
<name>A0A370TKV4_9HELO</name>
<comment type="caution">
    <text evidence="3">The sequence shown here is derived from an EMBL/GenBank/DDBJ whole genome shotgun (WGS) entry which is preliminary data.</text>
</comment>
<dbReference type="EMBL" id="NPIC01000005">
    <property type="protein sequence ID" value="RDL36160.1"/>
    <property type="molecule type" value="Genomic_DNA"/>
</dbReference>
<accession>A0A370TKV4</accession>
<evidence type="ECO:0000259" key="2">
    <source>
        <dbReference type="Pfam" id="PF06985"/>
    </source>
</evidence>
<sequence length="848" mass="96070">MSQCNLCNNLKKKSEDDVRLAVDFVPSDLDRSAEAKCPACNVILAGILHSEDGWTFAEDVTHIYVFGLAKNEDSLSLELYFRDDRPKVVLEFYRRERDGLLSSGKANWEAIKPKSPLSGHPLSPTGMEWLNTRLDVCKNKHLSCQYHANTNLPKRTLSFCVSRNEEADVRLVENDSQLGRYIALSHCWGSSQLCVLDGKTISQFKKSIPWSWLPKTFQDAILFSAKLGVNHIWIDALCIVQDDADDWERESARMADIYQNSFLTLAATASSNGMGGCFSDAKTVAPSEHELTGSQSLIGLDRIVVRTKLQHWAWPPSKASMKLHPLLSRGWVFQERILSPRVLHFCKDELLWECREESICECGSLPALPETKNQSYVPRNETAPRRTFGRKTWRRAFGKIKITMFRRNKTSPKRQGLSRIAALLPRKHSLPDFIVYQEEASNVTNPEKLDAAENWHRVIEQYSSLSLTKQTDRLPALSGLAIRSSPVLGEYLAGLWKHSLVSDLLWRINKLEHDIARPTEYIAPSWSWASVTGPVSFWPEPDTRLIEETSGESSWYQARSALIKRANDSRFTATVEASRLNPYGKVSSGTLYVHGYIQPARLQYVSTRVGGAWGYTTSLIESVPLKYELEIIFSDEAHTRTPSIELPFFADYVLQAEGPLRIPNNDQLHLLLIHPYMCLVLKSLDEELKTFRRIGIIRQPVALVSEYGFDWVRSSVESNIQILYFALSPPQDLSFKKPHSIVMEEEDLDESTSGRRTKRKKMAKPVSDATTAPLHEQKLFEKVRHSLVKHFPTLADCLQRPVTTSIWSSVTTTTTTVTTSTKEETLEIISSSAPSTLGTFNWLRLHPS</sequence>
<evidence type="ECO:0000313" key="4">
    <source>
        <dbReference type="Proteomes" id="UP000254866"/>
    </source>
</evidence>
<evidence type="ECO:0000256" key="1">
    <source>
        <dbReference type="SAM" id="MobiDB-lite"/>
    </source>
</evidence>
<feature type="region of interest" description="Disordered" evidence="1">
    <location>
        <begin position="744"/>
        <end position="768"/>
    </location>
</feature>
<dbReference type="InterPro" id="IPR010730">
    <property type="entry name" value="HET"/>
</dbReference>
<reference evidence="3 4" key="1">
    <citation type="journal article" date="2018" name="IMA Fungus">
        <title>IMA Genome-F 9: Draft genome sequence of Annulohypoxylon stygium, Aspergillus mulundensis, Berkeleyomyces basicola (syn. Thielaviopsis basicola), Ceratocystis smalleyi, two Cercospora beticola strains, Coleophoma cylindrospora, Fusarium fracticaudum, Phialophora cf. hyalina, and Morchella septimelata.</title>
        <authorList>
            <person name="Wingfield B.D."/>
            <person name="Bills G.F."/>
            <person name="Dong Y."/>
            <person name="Huang W."/>
            <person name="Nel W.J."/>
            <person name="Swalarsk-Parry B.S."/>
            <person name="Vaghefi N."/>
            <person name="Wilken P.M."/>
            <person name="An Z."/>
            <person name="de Beer Z.W."/>
            <person name="De Vos L."/>
            <person name="Chen L."/>
            <person name="Duong T.A."/>
            <person name="Gao Y."/>
            <person name="Hammerbacher A."/>
            <person name="Kikkert J.R."/>
            <person name="Li Y."/>
            <person name="Li H."/>
            <person name="Li K."/>
            <person name="Li Q."/>
            <person name="Liu X."/>
            <person name="Ma X."/>
            <person name="Naidoo K."/>
            <person name="Pethybridge S.J."/>
            <person name="Sun J."/>
            <person name="Steenkamp E.T."/>
            <person name="van der Nest M.A."/>
            <person name="van Wyk S."/>
            <person name="Wingfield M.J."/>
            <person name="Xiong C."/>
            <person name="Yue Q."/>
            <person name="Zhang X."/>
        </authorList>
    </citation>
    <scope>NUCLEOTIDE SEQUENCE [LARGE SCALE GENOMIC DNA]</scope>
    <source>
        <strain evidence="3 4">BP 5553</strain>
    </source>
</reference>
<dbReference type="PANTHER" id="PTHR33112:SF13">
    <property type="entry name" value="HETEROKARYON INCOMPATIBILITY DOMAIN-CONTAINING PROTEIN"/>
    <property type="match status" value="1"/>
</dbReference>
<dbReference type="OrthoDB" id="3562689at2759"/>
<dbReference type="Proteomes" id="UP000254866">
    <property type="component" value="Unassembled WGS sequence"/>
</dbReference>
<organism evidence="3 4">
    <name type="scientific">Venustampulla echinocandica</name>
    <dbReference type="NCBI Taxonomy" id="2656787"/>
    <lineage>
        <taxon>Eukaryota</taxon>
        <taxon>Fungi</taxon>
        <taxon>Dikarya</taxon>
        <taxon>Ascomycota</taxon>
        <taxon>Pezizomycotina</taxon>
        <taxon>Leotiomycetes</taxon>
        <taxon>Helotiales</taxon>
        <taxon>Pleuroascaceae</taxon>
        <taxon>Venustampulla</taxon>
    </lineage>
</organism>
<dbReference type="AlphaFoldDB" id="A0A370TKV4"/>
<dbReference type="GeneID" id="43599621"/>
<keyword evidence="4" id="KW-1185">Reference proteome</keyword>
<gene>
    <name evidence="3" type="ORF">BP5553_06772</name>
</gene>
<proteinExistence type="predicted"/>
<dbReference type="PANTHER" id="PTHR33112">
    <property type="entry name" value="DOMAIN PROTEIN, PUTATIVE-RELATED"/>
    <property type="match status" value="1"/>
</dbReference>
<dbReference type="RefSeq" id="XP_031868816.1">
    <property type="nucleotide sequence ID" value="XM_032015395.1"/>
</dbReference>
<evidence type="ECO:0000313" key="3">
    <source>
        <dbReference type="EMBL" id="RDL36160.1"/>
    </source>
</evidence>
<dbReference type="Pfam" id="PF06985">
    <property type="entry name" value="HET"/>
    <property type="match status" value="1"/>
</dbReference>
<protein>
    <recommendedName>
        <fullName evidence="2">Heterokaryon incompatibility domain-containing protein</fullName>
    </recommendedName>
</protein>